<protein>
    <submittedName>
        <fullName evidence="9">Acyl transferase domain-containing protein</fullName>
    </submittedName>
</protein>
<dbReference type="InterPro" id="IPR020841">
    <property type="entry name" value="PKS_Beta-ketoAc_synthase_dom"/>
</dbReference>
<reference evidence="9 10" key="1">
    <citation type="submission" date="2016-10" db="EMBL/GenBank/DDBJ databases">
        <authorList>
            <person name="de Groot N.N."/>
        </authorList>
    </citation>
    <scope>NUCLEOTIDE SEQUENCE [LARGE SCALE GENOMIC DNA]</scope>
    <source>
        <strain evidence="9 10">CGMCC 4.7037</strain>
    </source>
</reference>
<dbReference type="AlphaFoldDB" id="A0A1H6F159"/>
<dbReference type="InterPro" id="IPR016039">
    <property type="entry name" value="Thiolase-like"/>
</dbReference>
<proteinExistence type="predicted"/>
<feature type="non-terminal residue" evidence="9">
    <location>
        <position position="1280"/>
    </location>
</feature>
<dbReference type="RefSeq" id="WP_160150785.1">
    <property type="nucleotide sequence ID" value="NZ_FNVT01000046.1"/>
</dbReference>
<sequence>MSGDDRLRDYLRRATADLQETRRQLRDVTERAREPIAIVGMACRYPGGVATPEELWSLVAAGREGIAGFPTDRGWDLDALYDPELTRPGTSYVNRGGFLGGSGEFDADFFGMSPREATATDPQQRLILETSWEALEHAGVDPSGLRRSRTGVYVGVMAPDYAIGYGRDVPEAEGMLSTGSHGSVVSGRVSYALGLEGPAVSVDTACSSSLVALHLAAQALRSGECDLALAGGVTVMSTPETFTEFARQRGLAPDGRVKAFADAADGTAWGEGVGVLVVERLSDARRHGHRVLAVVRGTAVNQDGASNGLTAPNGPSQERVILQALAAAGLVAADVDVVEAHGTGTALGDPIEAQALLATYGRGRRSPLWLGSVKSNLGHTQAAAGVAGVIKMVQAMRYGLLPETLHVDAPSSKVNWSGGAVELLTEARQWPRVEGRPRRAGVSSFGFSGTNAHVILEEPPVEEPSAVGAAAEGSPAAPVPVVVSAKSQVALRAQAGRLAGFMAEHGSADVLEVAVGLTRRAALEHRAVLPVADREGLLAGLRALAAGELEPSSVVGRVRPGRVAVLFSGQGAQRSGMGRELYAAFPVFARAFDEACALLEAELAATEVMTGLAGGVSLREIILGRTDGVLDQTVFAQAGLFAVETALFRLLESLGVRPDYVAGHSLGEITAAHVAGVLELADACRLVAARGRLMQVVPSGGAMAAIGCGEEVLAPVLAGYDQVAVAAVNAPGAVVISGASGQVERVVEWARQHGHRTRPLRVSHAFHSPLMEPMLEEFAAVAASLAFHQPTVALVSGVSGRLAGAEITEPGYWVEHVQRPVRFADTVTTLRGYGVGCFLEAGPDAQLTPMIEQTLAHDDAHGDAEPASVVALLRRDRDETAQLIAGLGQAWTCGTGVNWTAWPTWTTAPAGARIGHLDLPTYPFQRRHYWLLPPGRSQSSGAAVTDRPSMFEVAWRQAGAAISAAATGDALVIDSTDSADGAQGAGDVLDRVRTALRTVLADLRGWLTEADTRPVVVVTRGAVAVADGEVPDPAQAAVWGLVRAAQSEEPGRITLVDLDAHDGSLEGGQVAFGLEGVSASSVPIATANGEVSLGDASLGRSGSGVGRSGDEGEVADAVAAALACGEPEVALRGGRLWVPRLERVASPGSEDVASSWSAAGGAGRVGDAGEEPVAVWPVDGTTLITGGTGGLGALVARHLVVEHGVRHLLLVSRRGADAPGAAELRGELAGLGAEVSVAACDVADRDALAVLLEGISGAHPLRAVVHAAGVVDDGVITSLS</sequence>
<dbReference type="InterPro" id="IPR018201">
    <property type="entry name" value="Ketoacyl_synth_AS"/>
</dbReference>
<dbReference type="InterPro" id="IPR016035">
    <property type="entry name" value="Acyl_Trfase/lysoPLipase"/>
</dbReference>
<dbReference type="Gene3D" id="3.40.366.10">
    <property type="entry name" value="Malonyl-Coenzyme A Acyl Carrier Protein, domain 2"/>
    <property type="match status" value="1"/>
</dbReference>
<dbReference type="InterPro" id="IPR001227">
    <property type="entry name" value="Ac_transferase_dom_sf"/>
</dbReference>
<dbReference type="InterPro" id="IPR014030">
    <property type="entry name" value="Ketoacyl_synth_N"/>
</dbReference>
<dbReference type="SMART" id="SM00825">
    <property type="entry name" value="PKS_KS"/>
    <property type="match status" value="1"/>
</dbReference>
<dbReference type="InterPro" id="IPR036299">
    <property type="entry name" value="Polyketide_synth_docking_sf"/>
</dbReference>
<dbReference type="PANTHER" id="PTHR43775:SF51">
    <property type="entry name" value="INACTIVE PHENOLPHTHIOCEROL SYNTHESIS POLYKETIDE SYNTHASE TYPE I PKS1-RELATED"/>
    <property type="match status" value="1"/>
</dbReference>
<dbReference type="InterPro" id="IPR032821">
    <property type="entry name" value="PKS_assoc"/>
</dbReference>
<dbReference type="OrthoDB" id="4537517at2"/>
<dbReference type="FunFam" id="3.40.47.10:FF:000019">
    <property type="entry name" value="Polyketide synthase type I"/>
    <property type="match status" value="1"/>
</dbReference>
<dbReference type="InterPro" id="IPR057326">
    <property type="entry name" value="KR_dom"/>
</dbReference>
<dbReference type="Gene3D" id="3.40.50.720">
    <property type="entry name" value="NAD(P)-binding Rossmann-like Domain"/>
    <property type="match status" value="1"/>
</dbReference>
<evidence type="ECO:0000256" key="7">
    <source>
        <dbReference type="ARBA" id="ARBA00023315"/>
    </source>
</evidence>
<dbReference type="PROSITE" id="PS52004">
    <property type="entry name" value="KS3_2"/>
    <property type="match status" value="1"/>
</dbReference>
<dbReference type="SUPFAM" id="SSF55048">
    <property type="entry name" value="Probable ACP-binding domain of malonyl-CoA ACP transacylase"/>
    <property type="match status" value="1"/>
</dbReference>
<keyword evidence="4 9" id="KW-0808">Transferase</keyword>
<dbReference type="Pfam" id="PF02801">
    <property type="entry name" value="Ketoacyl-synt_C"/>
    <property type="match status" value="1"/>
</dbReference>
<keyword evidence="3" id="KW-0597">Phosphoprotein</keyword>
<keyword evidence="2" id="KW-0596">Phosphopantetheine</keyword>
<dbReference type="InterPro" id="IPR014043">
    <property type="entry name" value="Acyl_transferase_dom"/>
</dbReference>
<dbReference type="InterPro" id="IPR013968">
    <property type="entry name" value="PKS_KR"/>
</dbReference>
<dbReference type="Proteomes" id="UP000236732">
    <property type="component" value="Unassembled WGS sequence"/>
</dbReference>
<feature type="domain" description="Ketosynthase family 3 (KS3)" evidence="8">
    <location>
        <begin position="33"/>
        <end position="458"/>
    </location>
</feature>
<dbReference type="GO" id="GO:0004315">
    <property type="term" value="F:3-oxoacyl-[acyl-carrier-protein] synthase activity"/>
    <property type="evidence" value="ECO:0007669"/>
    <property type="project" value="InterPro"/>
</dbReference>
<dbReference type="EMBL" id="FNVT01000046">
    <property type="protein sequence ID" value="SEH03877.1"/>
    <property type="molecule type" value="Genomic_DNA"/>
</dbReference>
<name>A0A1H6F159_9ACTN</name>
<dbReference type="CDD" id="cd00833">
    <property type="entry name" value="PKS"/>
    <property type="match status" value="1"/>
</dbReference>
<dbReference type="InterPro" id="IPR050091">
    <property type="entry name" value="PKS_NRPS_Biosynth_Enz"/>
</dbReference>
<dbReference type="GO" id="GO:0006633">
    <property type="term" value="P:fatty acid biosynthetic process"/>
    <property type="evidence" value="ECO:0007669"/>
    <property type="project" value="InterPro"/>
</dbReference>
<accession>A0A1H6F159</accession>
<dbReference type="InterPro" id="IPR015083">
    <property type="entry name" value="NorB/c/GfsB-D-like_docking"/>
</dbReference>
<dbReference type="SUPFAM" id="SSF52151">
    <property type="entry name" value="FabD/lysophospholipase-like"/>
    <property type="match status" value="1"/>
</dbReference>
<evidence type="ECO:0000313" key="10">
    <source>
        <dbReference type="Proteomes" id="UP000236732"/>
    </source>
</evidence>
<evidence type="ECO:0000256" key="2">
    <source>
        <dbReference type="ARBA" id="ARBA00022450"/>
    </source>
</evidence>
<dbReference type="SMART" id="SM00827">
    <property type="entry name" value="PKS_AT"/>
    <property type="match status" value="1"/>
</dbReference>
<dbReference type="Gene3D" id="3.30.70.3290">
    <property type="match status" value="1"/>
</dbReference>
<dbReference type="PANTHER" id="PTHR43775">
    <property type="entry name" value="FATTY ACID SYNTHASE"/>
    <property type="match status" value="1"/>
</dbReference>
<dbReference type="GO" id="GO:0004312">
    <property type="term" value="F:fatty acid synthase activity"/>
    <property type="evidence" value="ECO:0007669"/>
    <property type="project" value="TreeGrafter"/>
</dbReference>
<keyword evidence="6" id="KW-0511">Multifunctional enzyme</keyword>
<dbReference type="InterPro" id="IPR036291">
    <property type="entry name" value="NAD(P)-bd_dom_sf"/>
</dbReference>
<keyword evidence="10" id="KW-1185">Reference proteome</keyword>
<keyword evidence="5" id="KW-0045">Antibiotic biosynthesis</keyword>
<dbReference type="Pfam" id="PF00109">
    <property type="entry name" value="ketoacyl-synt"/>
    <property type="match status" value="1"/>
</dbReference>
<evidence type="ECO:0000256" key="4">
    <source>
        <dbReference type="ARBA" id="ARBA00022679"/>
    </source>
</evidence>
<comment type="cofactor">
    <cofactor evidence="1">
        <name>pantetheine 4'-phosphate</name>
        <dbReference type="ChEBI" id="CHEBI:47942"/>
    </cofactor>
</comment>
<evidence type="ECO:0000256" key="3">
    <source>
        <dbReference type="ARBA" id="ARBA00022553"/>
    </source>
</evidence>
<dbReference type="Gene3D" id="3.40.47.10">
    <property type="match status" value="1"/>
</dbReference>
<gene>
    <name evidence="9" type="ORF">SAMN05444920_14624</name>
</gene>
<dbReference type="Pfam" id="PF16197">
    <property type="entry name" value="KAsynt_C_assoc"/>
    <property type="match status" value="1"/>
</dbReference>
<dbReference type="SMART" id="SM00822">
    <property type="entry name" value="PKS_KR"/>
    <property type="match status" value="1"/>
</dbReference>
<keyword evidence="7" id="KW-0012">Acyltransferase</keyword>
<dbReference type="GO" id="GO:0017000">
    <property type="term" value="P:antibiotic biosynthetic process"/>
    <property type="evidence" value="ECO:0007669"/>
    <property type="project" value="UniProtKB-KW"/>
</dbReference>
<dbReference type="SUPFAM" id="SSF101173">
    <property type="entry name" value="Docking domain B of the erythromycin polyketide synthase (DEBS)"/>
    <property type="match status" value="1"/>
</dbReference>
<dbReference type="Pfam" id="PF22953">
    <property type="entry name" value="SpnB_Rossmann"/>
    <property type="match status" value="1"/>
</dbReference>
<dbReference type="SUPFAM" id="SSF53901">
    <property type="entry name" value="Thiolase-like"/>
    <property type="match status" value="1"/>
</dbReference>
<organism evidence="9 10">
    <name type="scientific">Nonomuraea solani</name>
    <dbReference type="NCBI Taxonomy" id="1144553"/>
    <lineage>
        <taxon>Bacteria</taxon>
        <taxon>Bacillati</taxon>
        <taxon>Actinomycetota</taxon>
        <taxon>Actinomycetes</taxon>
        <taxon>Streptosporangiales</taxon>
        <taxon>Streptosporangiaceae</taxon>
        <taxon>Nonomuraea</taxon>
    </lineage>
</organism>
<evidence type="ECO:0000256" key="6">
    <source>
        <dbReference type="ARBA" id="ARBA00023268"/>
    </source>
</evidence>
<dbReference type="Pfam" id="PF00698">
    <property type="entry name" value="Acyl_transf_1"/>
    <property type="match status" value="1"/>
</dbReference>
<dbReference type="InterPro" id="IPR014031">
    <property type="entry name" value="Ketoacyl_synth_C"/>
</dbReference>
<evidence type="ECO:0000313" key="9">
    <source>
        <dbReference type="EMBL" id="SEH03877.1"/>
    </source>
</evidence>
<dbReference type="GO" id="GO:0030639">
    <property type="term" value="P:polyketide biosynthetic process"/>
    <property type="evidence" value="ECO:0007669"/>
    <property type="project" value="UniProtKB-ARBA"/>
</dbReference>
<evidence type="ECO:0000256" key="5">
    <source>
        <dbReference type="ARBA" id="ARBA00023194"/>
    </source>
</evidence>
<dbReference type="InterPro" id="IPR055123">
    <property type="entry name" value="SpnB-like_Rossmann"/>
</dbReference>
<dbReference type="InterPro" id="IPR016036">
    <property type="entry name" value="Malonyl_transacylase_ACP-bd"/>
</dbReference>
<dbReference type="Pfam" id="PF08659">
    <property type="entry name" value="KR"/>
    <property type="match status" value="1"/>
</dbReference>
<dbReference type="SUPFAM" id="SSF51735">
    <property type="entry name" value="NAD(P)-binding Rossmann-fold domains"/>
    <property type="match status" value="2"/>
</dbReference>
<dbReference type="Pfam" id="PF08990">
    <property type="entry name" value="Docking"/>
    <property type="match status" value="1"/>
</dbReference>
<evidence type="ECO:0000256" key="1">
    <source>
        <dbReference type="ARBA" id="ARBA00001957"/>
    </source>
</evidence>
<dbReference type="PROSITE" id="PS00606">
    <property type="entry name" value="KS3_1"/>
    <property type="match status" value="1"/>
</dbReference>
<evidence type="ECO:0000259" key="8">
    <source>
        <dbReference type="PROSITE" id="PS52004"/>
    </source>
</evidence>